<evidence type="ECO:0000313" key="2">
    <source>
        <dbReference type="EMBL" id="KNE19621.1"/>
    </source>
</evidence>
<proteinExistence type="predicted"/>
<dbReference type="EMBL" id="LGTO01000007">
    <property type="protein sequence ID" value="KNE19621.1"/>
    <property type="molecule type" value="Genomic_DNA"/>
</dbReference>
<dbReference type="GeneID" id="66871349"/>
<dbReference type="SMART" id="SM00448">
    <property type="entry name" value="REC"/>
    <property type="match status" value="1"/>
</dbReference>
<dbReference type="Pfam" id="PF00072">
    <property type="entry name" value="Response_reg"/>
    <property type="match status" value="1"/>
</dbReference>
<accession>A0A0L0QM39</accession>
<keyword evidence="3" id="KW-1185">Reference proteome</keyword>
<dbReference type="Gene3D" id="2.40.50.1020">
    <property type="entry name" value="LytTr DNA-binding domain"/>
    <property type="match status" value="1"/>
</dbReference>
<dbReference type="GO" id="GO:0000156">
    <property type="term" value="F:phosphorelay response regulator activity"/>
    <property type="evidence" value="ECO:0007669"/>
    <property type="project" value="InterPro"/>
</dbReference>
<dbReference type="Pfam" id="PF04397">
    <property type="entry name" value="LytTR"/>
    <property type="match status" value="1"/>
</dbReference>
<dbReference type="Gene3D" id="3.40.50.2300">
    <property type="match status" value="1"/>
</dbReference>
<dbReference type="PROSITE" id="PS50110">
    <property type="entry name" value="RESPONSE_REGULATORY"/>
    <property type="match status" value="1"/>
</dbReference>
<dbReference type="RefSeq" id="WP_050352168.1">
    <property type="nucleotide sequence ID" value="NZ_BOSN01000002.1"/>
</dbReference>
<gene>
    <name evidence="2" type="ORF">AFK71_14240</name>
</gene>
<evidence type="ECO:0000313" key="3">
    <source>
        <dbReference type="Proteomes" id="UP000036780"/>
    </source>
</evidence>
<dbReference type="SMART" id="SM00850">
    <property type="entry name" value="LytTR"/>
    <property type="match status" value="1"/>
</dbReference>
<dbReference type="SUPFAM" id="SSF52172">
    <property type="entry name" value="CheY-like"/>
    <property type="match status" value="1"/>
</dbReference>
<dbReference type="OrthoDB" id="9809318at2"/>
<dbReference type="InterPro" id="IPR001789">
    <property type="entry name" value="Sig_transdc_resp-reg_receiver"/>
</dbReference>
<dbReference type="InterPro" id="IPR046947">
    <property type="entry name" value="LytR-like"/>
</dbReference>
<dbReference type="PATRIC" id="fig|1473.5.peg.1476"/>
<name>A0A0L0QM39_VIRPA</name>
<dbReference type="PANTHER" id="PTHR37299">
    <property type="entry name" value="TRANSCRIPTIONAL REGULATOR-RELATED"/>
    <property type="match status" value="1"/>
</dbReference>
<sequence>MKHVIKVLVVDDEKLNREELIYLLATYPNVEIVGQANSGESCIMEAMKKKPDLVFLDVEMPGMNGMETAASLMELRHPPLLVFATAYPQFAVQAFRYEAVDYLLKPYDENQLGQTISRIEKMLVGPEEREQEAANKLGIENEDGVFYADPTEILYVQSVEKQVKIVTKSNTFYTKKTLKDLEKRLNAFHFFRIHKSYLVNLNYVSQLTPWFNGAYNLRIAGRDEPLPVSRNYVKELREQLEL</sequence>
<reference evidence="3" key="1">
    <citation type="submission" date="2015-07" db="EMBL/GenBank/DDBJ databases">
        <title>Fjat-10053 dsm26.</title>
        <authorList>
            <person name="Liu B."/>
            <person name="Wang J."/>
            <person name="Zhu Y."/>
            <person name="Liu G."/>
            <person name="Chen Q."/>
            <person name="Chen Z."/>
            <person name="Lan J."/>
            <person name="Che J."/>
            <person name="Ge C."/>
            <person name="Shi H."/>
            <person name="Pan Z."/>
            <person name="Liu X."/>
        </authorList>
    </citation>
    <scope>NUCLEOTIDE SEQUENCE [LARGE SCALE GENOMIC DNA]</scope>
    <source>
        <strain evidence="3">DSM 26</strain>
    </source>
</reference>
<dbReference type="GO" id="GO:0003677">
    <property type="term" value="F:DNA binding"/>
    <property type="evidence" value="ECO:0007669"/>
    <property type="project" value="InterPro"/>
</dbReference>
<protein>
    <submittedName>
        <fullName evidence="2">Regulator</fullName>
    </submittedName>
</protein>
<comment type="caution">
    <text evidence="2">The sequence shown here is derived from an EMBL/GenBank/DDBJ whole genome shotgun (WGS) entry which is preliminary data.</text>
</comment>
<dbReference type="AlphaFoldDB" id="A0A0L0QM39"/>
<dbReference type="Proteomes" id="UP000036780">
    <property type="component" value="Unassembled WGS sequence"/>
</dbReference>
<feature type="modified residue" description="4-aspartylphosphate" evidence="1">
    <location>
        <position position="57"/>
    </location>
</feature>
<dbReference type="PROSITE" id="PS50930">
    <property type="entry name" value="HTH_LYTTR"/>
    <property type="match status" value="1"/>
</dbReference>
<dbReference type="InterPro" id="IPR007492">
    <property type="entry name" value="LytTR_DNA-bd_dom"/>
</dbReference>
<evidence type="ECO:0000256" key="1">
    <source>
        <dbReference type="PROSITE-ProRule" id="PRU00169"/>
    </source>
</evidence>
<organism evidence="2 3">
    <name type="scientific">Virgibacillus pantothenticus</name>
    <dbReference type="NCBI Taxonomy" id="1473"/>
    <lineage>
        <taxon>Bacteria</taxon>
        <taxon>Bacillati</taxon>
        <taxon>Bacillota</taxon>
        <taxon>Bacilli</taxon>
        <taxon>Bacillales</taxon>
        <taxon>Bacillaceae</taxon>
        <taxon>Virgibacillus</taxon>
    </lineage>
</organism>
<dbReference type="InterPro" id="IPR011006">
    <property type="entry name" value="CheY-like_superfamily"/>
</dbReference>
<dbReference type="PANTHER" id="PTHR37299:SF1">
    <property type="entry name" value="STAGE 0 SPORULATION PROTEIN A HOMOLOG"/>
    <property type="match status" value="1"/>
</dbReference>
<keyword evidence="1" id="KW-0597">Phosphoprotein</keyword>